<evidence type="ECO:0000256" key="5">
    <source>
        <dbReference type="ARBA" id="ARBA00023004"/>
    </source>
</evidence>
<evidence type="ECO:0000256" key="3">
    <source>
        <dbReference type="ARBA" id="ARBA00022617"/>
    </source>
</evidence>
<dbReference type="GO" id="GO:0005506">
    <property type="term" value="F:iron ion binding"/>
    <property type="evidence" value="ECO:0007669"/>
    <property type="project" value="InterPro"/>
</dbReference>
<organism evidence="7 8">
    <name type="scientific">Meripilus lineatus</name>
    <dbReference type="NCBI Taxonomy" id="2056292"/>
    <lineage>
        <taxon>Eukaryota</taxon>
        <taxon>Fungi</taxon>
        <taxon>Dikarya</taxon>
        <taxon>Basidiomycota</taxon>
        <taxon>Agaricomycotina</taxon>
        <taxon>Agaricomycetes</taxon>
        <taxon>Polyporales</taxon>
        <taxon>Meripilaceae</taxon>
        <taxon>Meripilus</taxon>
    </lineage>
</organism>
<gene>
    <name evidence="7" type="ORF">NLI96_g8929</name>
</gene>
<evidence type="ECO:0000313" key="7">
    <source>
        <dbReference type="EMBL" id="KAJ3479624.1"/>
    </source>
</evidence>
<feature type="binding site" description="axial binding residue" evidence="6">
    <location>
        <position position="459"/>
    </location>
    <ligand>
        <name>heme</name>
        <dbReference type="ChEBI" id="CHEBI:30413"/>
    </ligand>
    <ligandPart>
        <name>Fe</name>
        <dbReference type="ChEBI" id="CHEBI:18248"/>
    </ligandPart>
</feature>
<dbReference type="AlphaFoldDB" id="A0AAD5YBJ7"/>
<dbReference type="Gene3D" id="1.10.630.10">
    <property type="entry name" value="Cytochrome P450"/>
    <property type="match status" value="1"/>
</dbReference>
<protein>
    <recommendedName>
        <fullName evidence="9">Cytochrome P450</fullName>
    </recommendedName>
</protein>
<evidence type="ECO:0000256" key="4">
    <source>
        <dbReference type="ARBA" id="ARBA00022723"/>
    </source>
</evidence>
<keyword evidence="8" id="KW-1185">Reference proteome</keyword>
<dbReference type="InterPro" id="IPR001128">
    <property type="entry name" value="Cyt_P450"/>
</dbReference>
<keyword evidence="3 6" id="KW-0349">Heme</keyword>
<evidence type="ECO:0000256" key="1">
    <source>
        <dbReference type="ARBA" id="ARBA00001971"/>
    </source>
</evidence>
<comment type="caution">
    <text evidence="7">The sequence shown here is derived from an EMBL/GenBank/DDBJ whole genome shotgun (WGS) entry which is preliminary data.</text>
</comment>
<keyword evidence="5 6" id="KW-0408">Iron</keyword>
<dbReference type="GO" id="GO:0016705">
    <property type="term" value="F:oxidoreductase activity, acting on paired donors, with incorporation or reduction of molecular oxygen"/>
    <property type="evidence" value="ECO:0007669"/>
    <property type="project" value="InterPro"/>
</dbReference>
<name>A0AAD5YBJ7_9APHY</name>
<sequence>MESPWLQQSFFQPEWAKPLWNNVKEKELWNEQGMPSAVLLAGLFFVVLINLNAYSRTVTGGKLPTVHSYLPFIGSVIEYHKNSHGLLSKCQDKYGSAFNMRVLWGTVTVLCDELGIKNTFRDKHKSLNTYYAHDVAHKGIGLVKNAAHLAVDRLFPIYAKHFASMDGMTAVAVAYNREAFSLTTALAKDLGDSTKVYPLREVFSKKIYFASCKSIFGERYPIENYSDYLVVDENFISVMTPIPFFGGKAKSARDRLKKSVEEYIAEVGKGSTLEGASEAMNEIYAAVKEQGLSPQDEAGIVLAGIWAVNSNTGNTLNSLFSFLLSDPKSFMMVRNEMDKVIESKYDGKIESLLAAPPTSLSSTDFPLLESAVKETLRMIVLSLSPRQAHKETTITYGDGSTVNIAKGQFIMLSLGGAHRGGSFVDGRKFSLTRYVATDTDGTDRRVPPFWGFGEGAHLCKGRYFALHEIKLFFILTAWYFDMALVDSNGNPVRELPPFDPGNPGAIRPPKDLSVRISRRKSPVGKV</sequence>
<dbReference type="InterPro" id="IPR002403">
    <property type="entry name" value="Cyt_P450_E_grp-IV"/>
</dbReference>
<keyword evidence="4 6" id="KW-0479">Metal-binding</keyword>
<evidence type="ECO:0000313" key="8">
    <source>
        <dbReference type="Proteomes" id="UP001212997"/>
    </source>
</evidence>
<dbReference type="InterPro" id="IPR036396">
    <property type="entry name" value="Cyt_P450_sf"/>
</dbReference>
<dbReference type="PRINTS" id="PR00465">
    <property type="entry name" value="EP450IV"/>
</dbReference>
<comment type="similarity">
    <text evidence="2">Belongs to the cytochrome P450 family.</text>
</comment>
<proteinExistence type="inferred from homology"/>
<comment type="cofactor">
    <cofactor evidence="1 6">
        <name>heme</name>
        <dbReference type="ChEBI" id="CHEBI:30413"/>
    </cofactor>
</comment>
<reference evidence="7" key="1">
    <citation type="submission" date="2022-07" db="EMBL/GenBank/DDBJ databases">
        <title>Genome Sequence of Physisporinus lineatus.</title>
        <authorList>
            <person name="Buettner E."/>
        </authorList>
    </citation>
    <scope>NUCLEOTIDE SEQUENCE</scope>
    <source>
        <strain evidence="7">VT162</strain>
    </source>
</reference>
<dbReference type="EMBL" id="JANAWD010000427">
    <property type="protein sequence ID" value="KAJ3479624.1"/>
    <property type="molecule type" value="Genomic_DNA"/>
</dbReference>
<dbReference type="InterPro" id="IPR050529">
    <property type="entry name" value="CYP450_sterol_14alpha_dmase"/>
</dbReference>
<evidence type="ECO:0000256" key="2">
    <source>
        <dbReference type="ARBA" id="ARBA00010617"/>
    </source>
</evidence>
<dbReference type="SUPFAM" id="SSF48264">
    <property type="entry name" value="Cytochrome P450"/>
    <property type="match status" value="1"/>
</dbReference>
<evidence type="ECO:0000256" key="6">
    <source>
        <dbReference type="PIRSR" id="PIRSR602403-1"/>
    </source>
</evidence>
<accession>A0AAD5YBJ7</accession>
<dbReference type="PANTHER" id="PTHR24304">
    <property type="entry name" value="CYTOCHROME P450 FAMILY 7"/>
    <property type="match status" value="1"/>
</dbReference>
<dbReference type="PANTHER" id="PTHR24304:SF2">
    <property type="entry name" value="24-HYDROXYCHOLESTEROL 7-ALPHA-HYDROXYLASE"/>
    <property type="match status" value="1"/>
</dbReference>
<evidence type="ECO:0008006" key="9">
    <source>
        <dbReference type="Google" id="ProtNLM"/>
    </source>
</evidence>
<dbReference type="GO" id="GO:0020037">
    <property type="term" value="F:heme binding"/>
    <property type="evidence" value="ECO:0007669"/>
    <property type="project" value="InterPro"/>
</dbReference>
<dbReference type="GO" id="GO:0008395">
    <property type="term" value="F:steroid hydroxylase activity"/>
    <property type="evidence" value="ECO:0007669"/>
    <property type="project" value="TreeGrafter"/>
</dbReference>
<dbReference type="Pfam" id="PF00067">
    <property type="entry name" value="p450"/>
    <property type="match status" value="1"/>
</dbReference>
<dbReference type="Proteomes" id="UP001212997">
    <property type="component" value="Unassembled WGS sequence"/>
</dbReference>